<dbReference type="PANTHER" id="PTHR45774:SF3">
    <property type="entry name" value="BTB (POZ) DOMAIN-CONTAINING 2B-RELATED"/>
    <property type="match status" value="1"/>
</dbReference>
<evidence type="ECO:0000259" key="1">
    <source>
        <dbReference type="SMART" id="SM00875"/>
    </source>
</evidence>
<dbReference type="Gene3D" id="1.25.40.420">
    <property type="match status" value="1"/>
</dbReference>
<evidence type="ECO:0000313" key="2">
    <source>
        <dbReference type="EMBL" id="KAL3122460.1"/>
    </source>
</evidence>
<proteinExistence type="predicted"/>
<dbReference type="InterPro" id="IPR008974">
    <property type="entry name" value="TRAF-like"/>
</dbReference>
<dbReference type="Pfam" id="PF07707">
    <property type="entry name" value="BACK"/>
    <property type="match status" value="1"/>
</dbReference>
<dbReference type="Pfam" id="PF22486">
    <property type="entry name" value="MATH_2"/>
    <property type="match status" value="1"/>
</dbReference>
<keyword evidence="3" id="KW-1185">Reference proteome</keyword>
<sequence>MAVLYAAKKYNIPGLVEASLQIPISELRNVFLACAQARLFDLEDFASKCLHYICQNAAQLFESNDFLQIDQKMLCVLLDSDRLLLSNEFEIWKAAIRWADEKCRQNGTKNSSGNRRLQLGLALFKIRFPNINEEDFAEFVVPSGVLTEKEVIGVYQFNSHPNLYRPSKEGHLLCKLKNYRNLHEKPFGVNAQIKKKNESTDKNEKWLGIYLMCDSPKKDKNWNCKCSANYRIISQKSGVRDYERGDFTSEDTFNSEANSWGHANFISFAELLNPNEDLYNQNEDKVTLAIDVIVKEQKRNDKS</sequence>
<dbReference type="AlphaFoldDB" id="A0ABD2M4K9"/>
<accession>A0ABD2M4K9</accession>
<dbReference type="InterPro" id="IPR002083">
    <property type="entry name" value="MATH/TRAF_dom"/>
</dbReference>
<name>A0ABD2M4K9_9BILA</name>
<reference evidence="2 3" key="1">
    <citation type="submission" date="2024-10" db="EMBL/GenBank/DDBJ databases">
        <authorList>
            <person name="Kim D."/>
        </authorList>
    </citation>
    <scope>NUCLEOTIDE SEQUENCE [LARGE SCALE GENOMIC DNA]</scope>
    <source>
        <strain evidence="2">BH-2024</strain>
    </source>
</reference>
<dbReference type="EMBL" id="JBICBT010000134">
    <property type="protein sequence ID" value="KAL3122460.1"/>
    <property type="molecule type" value="Genomic_DNA"/>
</dbReference>
<feature type="domain" description="BACK" evidence="1">
    <location>
        <begin position="31"/>
        <end position="141"/>
    </location>
</feature>
<comment type="caution">
    <text evidence="2">The sequence shown here is derived from an EMBL/GenBank/DDBJ whole genome shotgun (WGS) entry which is preliminary data.</text>
</comment>
<dbReference type="Proteomes" id="UP001620626">
    <property type="component" value="Unassembled WGS sequence"/>
</dbReference>
<gene>
    <name evidence="2" type="ORF">niasHT_006340</name>
</gene>
<dbReference type="InterPro" id="IPR011705">
    <property type="entry name" value="BACK"/>
</dbReference>
<protein>
    <recommendedName>
        <fullName evidence="1">BACK domain-containing protein</fullName>
    </recommendedName>
</protein>
<dbReference type="SUPFAM" id="SSF49599">
    <property type="entry name" value="TRAF domain-like"/>
    <property type="match status" value="1"/>
</dbReference>
<dbReference type="PANTHER" id="PTHR45774">
    <property type="entry name" value="BTB/POZ DOMAIN-CONTAINING"/>
    <property type="match status" value="1"/>
</dbReference>
<dbReference type="SMART" id="SM00875">
    <property type="entry name" value="BACK"/>
    <property type="match status" value="1"/>
</dbReference>
<organism evidence="2 3">
    <name type="scientific">Heterodera trifolii</name>
    <dbReference type="NCBI Taxonomy" id="157864"/>
    <lineage>
        <taxon>Eukaryota</taxon>
        <taxon>Metazoa</taxon>
        <taxon>Ecdysozoa</taxon>
        <taxon>Nematoda</taxon>
        <taxon>Chromadorea</taxon>
        <taxon>Rhabditida</taxon>
        <taxon>Tylenchina</taxon>
        <taxon>Tylenchomorpha</taxon>
        <taxon>Tylenchoidea</taxon>
        <taxon>Heteroderidae</taxon>
        <taxon>Heteroderinae</taxon>
        <taxon>Heterodera</taxon>
    </lineage>
</organism>
<evidence type="ECO:0000313" key="3">
    <source>
        <dbReference type="Proteomes" id="UP001620626"/>
    </source>
</evidence>
<dbReference type="Gene3D" id="2.60.210.10">
    <property type="entry name" value="Apoptosis, Tumor Necrosis Factor Receptor Associated Protein 2, Chain A"/>
    <property type="match status" value="1"/>
</dbReference>